<evidence type="ECO:0000313" key="4">
    <source>
        <dbReference type="Proteomes" id="UP000646659"/>
    </source>
</evidence>
<dbReference type="InterPro" id="IPR007509">
    <property type="entry name" value="DUF515"/>
</dbReference>
<keyword evidence="2" id="KW-0812">Transmembrane</keyword>
<feature type="transmembrane region" description="Helical" evidence="2">
    <location>
        <begin position="120"/>
        <end position="141"/>
    </location>
</feature>
<comment type="caution">
    <text evidence="3">The sequence shown here is derived from an EMBL/GenBank/DDBJ whole genome shotgun (WGS) entry which is preliminary data.</text>
</comment>
<name>A0A842YMZ9_METTF</name>
<evidence type="ECO:0000256" key="2">
    <source>
        <dbReference type="SAM" id="Phobius"/>
    </source>
</evidence>
<reference evidence="3" key="1">
    <citation type="submission" date="2018-06" db="EMBL/GenBank/DDBJ databases">
        <title>Draft genome sequence of Methanothermobacter thermautotrophicus Strain WHS, a thermophilic, hydrogenotrophic methanogen isolated from Washburn Hot Springs in Yellowstone National Park, USA.</title>
        <authorList>
            <person name="Mckay L.J."/>
            <person name="Klingelsmith K."/>
            <person name="Inskeep W.P."/>
            <person name="Fields M.W."/>
        </authorList>
    </citation>
    <scope>NUCLEOTIDE SEQUENCE</scope>
    <source>
        <strain evidence="3">WHS</strain>
    </source>
</reference>
<dbReference type="Pfam" id="PF04415">
    <property type="entry name" value="DUF515"/>
    <property type="match status" value="2"/>
</dbReference>
<dbReference type="EMBL" id="QKOF01000006">
    <property type="protein sequence ID" value="MBE2900347.1"/>
    <property type="molecule type" value="Genomic_DNA"/>
</dbReference>
<dbReference type="AlphaFoldDB" id="A0A842YMZ9"/>
<dbReference type="OrthoDB" id="77766at2157"/>
<organism evidence="3 4">
    <name type="scientific">Methanothermobacter thermautotrophicus</name>
    <name type="common">Methanobacterium thermoformicicum</name>
    <dbReference type="NCBI Taxonomy" id="145262"/>
    <lineage>
        <taxon>Archaea</taxon>
        <taxon>Methanobacteriati</taxon>
        <taxon>Methanobacteriota</taxon>
        <taxon>Methanomada group</taxon>
        <taxon>Methanobacteria</taxon>
        <taxon>Methanobacteriales</taxon>
        <taxon>Methanobacteriaceae</taxon>
        <taxon>Methanothermobacter</taxon>
    </lineage>
</organism>
<keyword evidence="2" id="KW-1133">Transmembrane helix</keyword>
<gene>
    <name evidence="3" type="ORF">DNK57_05995</name>
</gene>
<proteinExistence type="predicted"/>
<accession>A0A842YMZ9</accession>
<evidence type="ECO:0000313" key="3">
    <source>
        <dbReference type="EMBL" id="MBE2900347.1"/>
    </source>
</evidence>
<feature type="compositionally biased region" description="Basic and acidic residues" evidence="1">
    <location>
        <begin position="62"/>
        <end position="91"/>
    </location>
</feature>
<feature type="region of interest" description="Disordered" evidence="1">
    <location>
        <begin position="1"/>
        <end position="113"/>
    </location>
</feature>
<keyword evidence="2" id="KW-0472">Membrane</keyword>
<protein>
    <submittedName>
        <fullName evidence="3">DUF515 domain-containing protein</fullName>
    </submittedName>
</protein>
<dbReference type="Proteomes" id="UP000646659">
    <property type="component" value="Unassembled WGS sequence"/>
</dbReference>
<dbReference type="RefSeq" id="WP_192962095.1">
    <property type="nucleotide sequence ID" value="NZ_QKOF01000006.1"/>
</dbReference>
<feature type="compositionally biased region" description="Basic and acidic residues" evidence="1">
    <location>
        <begin position="1"/>
        <end position="32"/>
    </location>
</feature>
<sequence>MLDKIKGNDREKNNPPDLRKNDKGKGDSDIGGKLKGLVGKFSGGGSDKKKLRPMPKPRPRLKPPEKPEDQKAPRKPLKGGEKPRLGSEKPRPRLTPPPRKPDGPSGGIGRRIPEEDQRTIIGALVFGLIILVLAGAGYYFLVYQPYQETLQNAKATKIAEVDALFKGPLATDPQKQAILAQIDAAVTPEEALAVDVVGPATQSWRTYQNQQINIKKDRVGRVMVNYTDNDQEKRVIMKVDDAKKFVSQADATVLANTQIQTPDTVAVPIMITRLQAAGGLISVGDMVDVYLNQNATGNNSSPAASTPRISGATVLAILRSKDSGAVDARILNTQRLTLNSITSQSENERASSTDVEQLLRAAASGGLNEAEINAILQNYGIRLSDYERSSNLGELDTNYLIILEVPREDVLFLIQNMNSIILTVPTQNAPQWMIQELQRIYG</sequence>
<feature type="compositionally biased region" description="Basic residues" evidence="1">
    <location>
        <begin position="49"/>
        <end position="61"/>
    </location>
</feature>
<evidence type="ECO:0000256" key="1">
    <source>
        <dbReference type="SAM" id="MobiDB-lite"/>
    </source>
</evidence>